<dbReference type="EC" id="3.1.11.-" evidence="7"/>
<keyword evidence="3" id="KW-0540">Nuclease</keyword>
<dbReference type="GO" id="GO:0046872">
    <property type="term" value="F:metal ion binding"/>
    <property type="evidence" value="ECO:0007669"/>
    <property type="project" value="UniProtKB-KW"/>
</dbReference>
<evidence type="ECO:0000256" key="6">
    <source>
        <dbReference type="PIRSR" id="PIRSR005902-1"/>
    </source>
</evidence>
<dbReference type="PANTHER" id="PTHR10060:SF15">
    <property type="entry name" value="DEOXYRIBONUCLEASE TATDN1"/>
    <property type="match status" value="1"/>
</dbReference>
<evidence type="ECO:0000313" key="8">
    <source>
        <dbReference type="Proteomes" id="UP000294412"/>
    </source>
</evidence>
<evidence type="ECO:0000256" key="4">
    <source>
        <dbReference type="ARBA" id="ARBA00022723"/>
    </source>
</evidence>
<dbReference type="Gene3D" id="3.20.20.140">
    <property type="entry name" value="Metal-dependent hydrolases"/>
    <property type="match status" value="1"/>
</dbReference>
<dbReference type="OrthoDB" id="9810005at2"/>
<evidence type="ECO:0000256" key="5">
    <source>
        <dbReference type="ARBA" id="ARBA00022801"/>
    </source>
</evidence>
<protein>
    <submittedName>
        <fullName evidence="7">3'-5' ssDNA/RNA exonuclease TatD</fullName>
        <ecNumber evidence="7">3.1.11.-</ecNumber>
        <ecNumber evidence="7">3.1.13.-</ecNumber>
    </submittedName>
</protein>
<evidence type="ECO:0000313" key="7">
    <source>
        <dbReference type="EMBL" id="VFP79785.1"/>
    </source>
</evidence>
<dbReference type="EMBL" id="LR217703">
    <property type="protein sequence ID" value="VFP79785.1"/>
    <property type="molecule type" value="Genomic_DNA"/>
</dbReference>
<dbReference type="FunFam" id="3.20.20.140:FF:000005">
    <property type="entry name" value="TatD family hydrolase"/>
    <property type="match status" value="1"/>
</dbReference>
<reference evidence="7 8" key="1">
    <citation type="submission" date="2019-02" db="EMBL/GenBank/DDBJ databases">
        <authorList>
            <person name="Manzano-Marin A."/>
            <person name="Manzano-Marin A."/>
        </authorList>
    </citation>
    <scope>NUCLEOTIDE SEQUENCE [LARGE SCALE GENOMIC DNA]</scope>
    <source>
        <strain evidence="7 8">ErCicuneomaculata</strain>
    </source>
</reference>
<dbReference type="Pfam" id="PF01026">
    <property type="entry name" value="TatD_DNase"/>
    <property type="match status" value="1"/>
</dbReference>
<keyword evidence="4 6" id="KW-0479">Metal-binding</keyword>
<dbReference type="InterPro" id="IPR001130">
    <property type="entry name" value="TatD-like"/>
</dbReference>
<dbReference type="AlphaFoldDB" id="A0A451D2C3"/>
<dbReference type="PANTHER" id="PTHR10060">
    <property type="entry name" value="TATD FAMILY DEOXYRIBONUCLEASE"/>
    <property type="match status" value="1"/>
</dbReference>
<dbReference type="InterPro" id="IPR032466">
    <property type="entry name" value="Metal_Hydrolase"/>
</dbReference>
<comment type="cofactor">
    <cofactor evidence="1">
        <name>a divalent metal cation</name>
        <dbReference type="ChEBI" id="CHEBI:60240"/>
    </cofactor>
</comment>
<dbReference type="SUPFAM" id="SSF51556">
    <property type="entry name" value="Metallo-dependent hydrolases"/>
    <property type="match status" value="1"/>
</dbReference>
<sequence length="260" mass="29915">MLDVGVNLTHEKFSKDRIEVVLRARTAGITGMIIISSTVSDSRQSIMIAKQDTKYFWCTVGVHPHYAYTWSKESRTEICKLINEPSVVAIGECGLDFYRSFSTRKQQVYVFQEQIELAVEFSMPLFLHCRDAHQCFMSILKPWLPNLRSVLLHCFTGTRSELELCLEYDISIGVTGWICDPYRGRELSKLIPLIPSNRLLIETDAPWLFPKDIQLVSAKKRNEPCFLPHIMETVAKLRKDDITELSQKIINNTCNLFHLA</sequence>
<evidence type="ECO:0000256" key="3">
    <source>
        <dbReference type="ARBA" id="ARBA00022722"/>
    </source>
</evidence>
<dbReference type="InterPro" id="IPR018228">
    <property type="entry name" value="DNase_TatD-rel_CS"/>
</dbReference>
<feature type="binding site" evidence="6">
    <location>
        <position position="92"/>
    </location>
    <ligand>
        <name>a divalent metal cation</name>
        <dbReference type="ChEBI" id="CHEBI:60240"/>
        <label>1</label>
    </ligand>
</feature>
<dbReference type="CDD" id="cd01310">
    <property type="entry name" value="TatD_DNAse"/>
    <property type="match status" value="1"/>
</dbReference>
<dbReference type="PROSITE" id="PS01091">
    <property type="entry name" value="TATD_3"/>
    <property type="match status" value="1"/>
</dbReference>
<keyword evidence="5 7" id="KW-0378">Hydrolase</keyword>
<name>A0A451D2C3_9GAMM</name>
<dbReference type="RefSeq" id="WP_157993542.1">
    <property type="nucleotide sequence ID" value="NZ_LR217703.1"/>
</dbReference>
<dbReference type="GO" id="GO:0004527">
    <property type="term" value="F:exonuclease activity"/>
    <property type="evidence" value="ECO:0007669"/>
    <property type="project" value="UniProtKB-KW"/>
</dbReference>
<proteinExistence type="inferred from homology"/>
<keyword evidence="7" id="KW-0269">Exonuclease</keyword>
<gene>
    <name evidence="7" type="primary">tatD</name>
    <name evidence="7" type="ORF">ERCICUMA2628_325</name>
</gene>
<dbReference type="PIRSF" id="PIRSF005902">
    <property type="entry name" value="DNase_TatD"/>
    <property type="match status" value="1"/>
</dbReference>
<evidence type="ECO:0000256" key="2">
    <source>
        <dbReference type="ARBA" id="ARBA00009275"/>
    </source>
</evidence>
<organism evidence="7 8">
    <name type="scientific">Candidatus Erwinia haradaeae</name>
    <dbReference type="NCBI Taxonomy" id="1922217"/>
    <lineage>
        <taxon>Bacteria</taxon>
        <taxon>Pseudomonadati</taxon>
        <taxon>Pseudomonadota</taxon>
        <taxon>Gammaproteobacteria</taxon>
        <taxon>Enterobacterales</taxon>
        <taxon>Erwiniaceae</taxon>
        <taxon>Erwinia</taxon>
    </lineage>
</organism>
<dbReference type="InterPro" id="IPR050891">
    <property type="entry name" value="TatD-type_Hydrolase"/>
</dbReference>
<evidence type="ECO:0000256" key="1">
    <source>
        <dbReference type="ARBA" id="ARBA00001968"/>
    </source>
</evidence>
<comment type="similarity">
    <text evidence="2">Belongs to the metallo-dependent hydrolases superfamily. TatD-type hydrolase family.</text>
</comment>
<feature type="binding site" evidence="6">
    <location>
        <position position="204"/>
    </location>
    <ligand>
        <name>a divalent metal cation</name>
        <dbReference type="ChEBI" id="CHEBI:60240"/>
        <label>1</label>
    </ligand>
</feature>
<dbReference type="Proteomes" id="UP000294412">
    <property type="component" value="Chromosome"/>
</dbReference>
<dbReference type="EC" id="3.1.13.-" evidence="7"/>
<feature type="binding site" evidence="6">
    <location>
        <position position="153"/>
    </location>
    <ligand>
        <name>a divalent metal cation</name>
        <dbReference type="ChEBI" id="CHEBI:60240"/>
        <label>2</label>
    </ligand>
</feature>
<feature type="binding site" evidence="6">
    <location>
        <position position="128"/>
    </location>
    <ligand>
        <name>a divalent metal cation</name>
        <dbReference type="ChEBI" id="CHEBI:60240"/>
        <label>2</label>
    </ligand>
</feature>
<accession>A0A451D2C3</accession>